<dbReference type="EMBL" id="JAAALK010000082">
    <property type="protein sequence ID" value="KAG8087701.1"/>
    <property type="molecule type" value="Genomic_DNA"/>
</dbReference>
<accession>A0A8J6BLX1</accession>
<feature type="compositionally biased region" description="Basic and acidic residues" evidence="1">
    <location>
        <begin position="24"/>
        <end position="46"/>
    </location>
</feature>
<reference evidence="2" key="1">
    <citation type="journal article" date="2021" name="bioRxiv">
        <title>Whole Genome Assembly and Annotation of Northern Wild Rice, Zizania palustris L., Supports a Whole Genome Duplication in the Zizania Genus.</title>
        <authorList>
            <person name="Haas M."/>
            <person name="Kono T."/>
            <person name="Macchietto M."/>
            <person name="Millas R."/>
            <person name="McGilp L."/>
            <person name="Shao M."/>
            <person name="Duquette J."/>
            <person name="Hirsch C.N."/>
            <person name="Kimball J."/>
        </authorList>
    </citation>
    <scope>NUCLEOTIDE SEQUENCE</scope>
    <source>
        <tissue evidence="2">Fresh leaf tissue</tissue>
    </source>
</reference>
<dbReference type="Proteomes" id="UP000729402">
    <property type="component" value="Unassembled WGS sequence"/>
</dbReference>
<gene>
    <name evidence="2" type="ORF">GUJ93_ZPchr0010g8528</name>
</gene>
<evidence type="ECO:0000313" key="2">
    <source>
        <dbReference type="EMBL" id="KAG8087701.1"/>
    </source>
</evidence>
<protein>
    <submittedName>
        <fullName evidence="2">Uncharacterized protein</fullName>
    </submittedName>
</protein>
<evidence type="ECO:0000313" key="3">
    <source>
        <dbReference type="Proteomes" id="UP000729402"/>
    </source>
</evidence>
<feature type="compositionally biased region" description="Polar residues" evidence="1">
    <location>
        <begin position="1"/>
        <end position="16"/>
    </location>
</feature>
<feature type="region of interest" description="Disordered" evidence="1">
    <location>
        <begin position="1"/>
        <end position="82"/>
    </location>
</feature>
<sequence length="82" mass="8824">MAELNTSDGDEPTSNGARRPPRNGGDEVLQRGRANEEDHPRAEATKKTTPVTAGGEDEPPGWQTAEEPAANSRSRTDGRRGR</sequence>
<dbReference type="AlphaFoldDB" id="A0A8J6BLX1"/>
<name>A0A8J6BLX1_ZIZPA</name>
<comment type="caution">
    <text evidence="2">The sequence shown here is derived from an EMBL/GenBank/DDBJ whole genome shotgun (WGS) entry which is preliminary data.</text>
</comment>
<reference evidence="2" key="2">
    <citation type="submission" date="2021-02" db="EMBL/GenBank/DDBJ databases">
        <authorList>
            <person name="Kimball J.A."/>
            <person name="Haas M.W."/>
            <person name="Macchietto M."/>
            <person name="Kono T."/>
            <person name="Duquette J."/>
            <person name="Shao M."/>
        </authorList>
    </citation>
    <scope>NUCLEOTIDE SEQUENCE</scope>
    <source>
        <tissue evidence="2">Fresh leaf tissue</tissue>
    </source>
</reference>
<organism evidence="2 3">
    <name type="scientific">Zizania palustris</name>
    <name type="common">Northern wild rice</name>
    <dbReference type="NCBI Taxonomy" id="103762"/>
    <lineage>
        <taxon>Eukaryota</taxon>
        <taxon>Viridiplantae</taxon>
        <taxon>Streptophyta</taxon>
        <taxon>Embryophyta</taxon>
        <taxon>Tracheophyta</taxon>
        <taxon>Spermatophyta</taxon>
        <taxon>Magnoliopsida</taxon>
        <taxon>Liliopsida</taxon>
        <taxon>Poales</taxon>
        <taxon>Poaceae</taxon>
        <taxon>BOP clade</taxon>
        <taxon>Oryzoideae</taxon>
        <taxon>Oryzeae</taxon>
        <taxon>Zizaniinae</taxon>
        <taxon>Zizania</taxon>
    </lineage>
</organism>
<proteinExistence type="predicted"/>
<keyword evidence="3" id="KW-1185">Reference proteome</keyword>
<evidence type="ECO:0000256" key="1">
    <source>
        <dbReference type="SAM" id="MobiDB-lite"/>
    </source>
</evidence>